<gene>
    <name evidence="1" type="ORF">IF1G_00656</name>
</gene>
<evidence type="ECO:0000313" key="1">
    <source>
        <dbReference type="EMBL" id="TQW00725.1"/>
    </source>
</evidence>
<evidence type="ECO:0000313" key="2">
    <source>
        <dbReference type="Proteomes" id="UP000315783"/>
    </source>
</evidence>
<protein>
    <submittedName>
        <fullName evidence="1">Uncharacterized protein</fullName>
    </submittedName>
</protein>
<keyword evidence="2" id="KW-1185">Reference proteome</keyword>
<dbReference type="Proteomes" id="UP000315783">
    <property type="component" value="Unassembled WGS sequence"/>
</dbReference>
<comment type="caution">
    <text evidence="1">The sequence shown here is derived from an EMBL/GenBank/DDBJ whole genome shotgun (WGS) entry which is preliminary data.</text>
</comment>
<sequence length="120" mass="13399">MSKGPILTRVSISHGCGTGPAPLRRCCYLSIDGVLQQLLVGLTTRCMQSSFWPDRRYEHKLEAIRSIKMAHRHVCYFWTLSFSRQSPSLADCCARATLYAGETEIANVFAEAECVATILQ</sequence>
<accession>A0A545VG68</accession>
<name>A0A545VG68_9HYPO</name>
<dbReference type="AlphaFoldDB" id="A0A545VG68"/>
<reference evidence="1 2" key="1">
    <citation type="journal article" date="2019" name="Appl. Microbiol. Biotechnol.">
        <title>Genome sequence of Isaria javanica and comparative genome analysis insights into family S53 peptidase evolution in fungal entomopathogens.</title>
        <authorList>
            <person name="Lin R."/>
            <person name="Zhang X."/>
            <person name="Xin B."/>
            <person name="Zou M."/>
            <person name="Gao Y."/>
            <person name="Qin F."/>
            <person name="Hu Q."/>
            <person name="Xie B."/>
            <person name="Cheng X."/>
        </authorList>
    </citation>
    <scope>NUCLEOTIDE SEQUENCE [LARGE SCALE GENOMIC DNA]</scope>
    <source>
        <strain evidence="1 2">IJ1G</strain>
    </source>
</reference>
<organism evidence="1 2">
    <name type="scientific">Cordyceps javanica</name>
    <dbReference type="NCBI Taxonomy" id="43265"/>
    <lineage>
        <taxon>Eukaryota</taxon>
        <taxon>Fungi</taxon>
        <taxon>Dikarya</taxon>
        <taxon>Ascomycota</taxon>
        <taxon>Pezizomycotina</taxon>
        <taxon>Sordariomycetes</taxon>
        <taxon>Hypocreomycetidae</taxon>
        <taxon>Hypocreales</taxon>
        <taxon>Cordycipitaceae</taxon>
        <taxon>Cordyceps</taxon>
    </lineage>
</organism>
<dbReference type="EMBL" id="SPUK01000001">
    <property type="protein sequence ID" value="TQW00725.1"/>
    <property type="molecule type" value="Genomic_DNA"/>
</dbReference>
<proteinExistence type="predicted"/>